<dbReference type="Gene3D" id="3.10.28.20">
    <property type="entry name" value="Acetamidase/Formamidase-like domains"/>
    <property type="match status" value="1"/>
</dbReference>
<dbReference type="OrthoDB" id="5916536at2"/>
<name>A0A5J6WN23_MORMI</name>
<dbReference type="RefSeq" id="WP_019440573.1">
    <property type="nucleotide sequence ID" value="NZ_ALOE01000009.1"/>
</dbReference>
<reference evidence="3 4" key="1">
    <citation type="submission" date="2019-09" db="EMBL/GenBank/DDBJ databases">
        <title>Hybrid Assembly of the complete Genome of the Deep-Sea Bacterium Moritella marina from long Nanopore and Illumina reads.</title>
        <authorList>
            <person name="Magin S."/>
            <person name="Georgoulis A."/>
            <person name="Papadimitriou K."/>
            <person name="Iliakis G."/>
            <person name="Vorgias C.E."/>
        </authorList>
    </citation>
    <scope>NUCLEOTIDE SEQUENCE [LARGE SCALE GENOMIC DNA]</scope>
    <source>
        <strain evidence="3 4">MP-1</strain>
    </source>
</reference>
<sequence>MKHYLLLIVLTFIYKPAFAAPDWAENPPSQEGYIIGVGLGEDITKAKQGAISSIARTLNSNVTSSVSSRAMTSGTEGAHTTLSTNAISSEDVLLPHITWVEMVTQEGVSYAIGKVSKSEVIALYEDNLNIALKPFGHILSKQKIDLNDYLFLLANKSKLDLSAKRASSVASSSTKASNYHRDIEVLLTKQNAFIGSACFNVKKSNDRMADKIYLPSIESAIQSSQFVLKDDKDCTPVRFRSKTERTGKTVANVVMQIDIGQPALVSKVIKFKGQSSGSYKSAMMDAANNFSNYFIDNTGLLNSLLNESANTIEITL</sequence>
<dbReference type="InterPro" id="IPR024952">
    <property type="entry name" value="LPP20-like_dom"/>
</dbReference>
<feature type="domain" description="Lipoprotein LPP20-like" evidence="2">
    <location>
        <begin position="21"/>
        <end position="84"/>
    </location>
</feature>
<accession>A0A5J6WN23</accession>
<feature type="signal peptide" evidence="1">
    <location>
        <begin position="1"/>
        <end position="19"/>
    </location>
</feature>
<gene>
    <name evidence="3" type="ORF">FR932_10495</name>
</gene>
<feature type="chain" id="PRO_5023861759" description="Lipoprotein LPP20-like domain-containing protein" evidence="1">
    <location>
        <begin position="20"/>
        <end position="316"/>
    </location>
</feature>
<keyword evidence="1" id="KW-0732">Signal</keyword>
<keyword evidence="4" id="KW-1185">Reference proteome</keyword>
<evidence type="ECO:0000313" key="3">
    <source>
        <dbReference type="EMBL" id="QFI38245.1"/>
    </source>
</evidence>
<dbReference type="Proteomes" id="UP000327424">
    <property type="component" value="Chromosome"/>
</dbReference>
<evidence type="ECO:0000256" key="1">
    <source>
        <dbReference type="SAM" id="SignalP"/>
    </source>
</evidence>
<evidence type="ECO:0000313" key="4">
    <source>
        <dbReference type="Proteomes" id="UP000327424"/>
    </source>
</evidence>
<dbReference type="KEGG" id="mmaa:FR932_10495"/>
<organism evidence="3 4">
    <name type="scientific">Moritella marina ATCC 15381</name>
    <dbReference type="NCBI Taxonomy" id="1202962"/>
    <lineage>
        <taxon>Bacteria</taxon>
        <taxon>Pseudomonadati</taxon>
        <taxon>Pseudomonadota</taxon>
        <taxon>Gammaproteobacteria</taxon>
        <taxon>Alteromonadales</taxon>
        <taxon>Moritellaceae</taxon>
        <taxon>Moritella</taxon>
    </lineage>
</organism>
<proteinExistence type="predicted"/>
<evidence type="ECO:0000259" key="2">
    <source>
        <dbReference type="Pfam" id="PF02169"/>
    </source>
</evidence>
<dbReference type="AlphaFoldDB" id="A0A5J6WN23"/>
<dbReference type="EMBL" id="CP044399">
    <property type="protein sequence ID" value="QFI38245.1"/>
    <property type="molecule type" value="Genomic_DNA"/>
</dbReference>
<protein>
    <recommendedName>
        <fullName evidence="2">Lipoprotein LPP20-like domain-containing protein</fullName>
    </recommendedName>
</protein>
<dbReference type="Pfam" id="PF02169">
    <property type="entry name" value="LPP20"/>
    <property type="match status" value="1"/>
</dbReference>